<dbReference type="InterPro" id="IPR026898">
    <property type="entry name" value="PrsW"/>
</dbReference>
<dbReference type="GO" id="GO:0008237">
    <property type="term" value="F:metallopeptidase activity"/>
    <property type="evidence" value="ECO:0007669"/>
    <property type="project" value="UniProtKB-KW"/>
</dbReference>
<gene>
    <name evidence="3" type="ORF">EDM21_00305</name>
</gene>
<keyword evidence="3" id="KW-0482">Metalloprotease</keyword>
<feature type="transmembrane region" description="Helical" evidence="2">
    <location>
        <begin position="89"/>
        <end position="111"/>
    </location>
</feature>
<feature type="region of interest" description="Disordered" evidence="1">
    <location>
        <begin position="507"/>
        <end position="557"/>
    </location>
</feature>
<feature type="transmembrane region" description="Helical" evidence="2">
    <location>
        <begin position="59"/>
        <end position="77"/>
    </location>
</feature>
<reference evidence="3 4" key="1">
    <citation type="journal article" date="2019" name="Microorganisms">
        <title>Paenibacillus lutrae sp. nov., A Chitinolytic Species Isolated from A River Otter in Castril Natural Park, Granada, Spain.</title>
        <authorList>
            <person name="Rodriguez M."/>
            <person name="Reina J.C."/>
            <person name="Bejar V."/>
            <person name="Llamas I."/>
        </authorList>
    </citation>
    <scope>NUCLEOTIDE SEQUENCE [LARGE SCALE GENOMIC DNA]</scope>
    <source>
        <strain evidence="3 4">N10</strain>
    </source>
</reference>
<evidence type="ECO:0000313" key="3">
    <source>
        <dbReference type="EMBL" id="MVO97999.1"/>
    </source>
</evidence>
<dbReference type="AlphaFoldDB" id="A0A7X3JXM5"/>
<dbReference type="GO" id="GO:0006508">
    <property type="term" value="P:proteolysis"/>
    <property type="evidence" value="ECO:0007669"/>
    <property type="project" value="UniProtKB-KW"/>
</dbReference>
<dbReference type="Proteomes" id="UP000490800">
    <property type="component" value="Unassembled WGS sequence"/>
</dbReference>
<name>A0A7X3JXM5_9BACL</name>
<keyword evidence="2" id="KW-1133">Transmembrane helix</keyword>
<keyword evidence="3" id="KW-0378">Hydrolase</keyword>
<keyword evidence="3" id="KW-0645">Protease</keyword>
<protein>
    <submittedName>
        <fullName evidence="3">PrsW family intramembrane metalloprotease</fullName>
    </submittedName>
</protein>
<feature type="transmembrane region" description="Helical" evidence="2">
    <location>
        <begin position="376"/>
        <end position="399"/>
    </location>
</feature>
<dbReference type="EMBL" id="RHLK01000001">
    <property type="protein sequence ID" value="MVO97999.1"/>
    <property type="molecule type" value="Genomic_DNA"/>
</dbReference>
<evidence type="ECO:0000313" key="4">
    <source>
        <dbReference type="Proteomes" id="UP000490800"/>
    </source>
</evidence>
<evidence type="ECO:0000256" key="2">
    <source>
        <dbReference type="SAM" id="Phobius"/>
    </source>
</evidence>
<keyword evidence="2" id="KW-0812">Transmembrane</keyword>
<organism evidence="3 4">
    <name type="scientific">Paenibacillus lutrae</name>
    <dbReference type="NCBI Taxonomy" id="2078573"/>
    <lineage>
        <taxon>Bacteria</taxon>
        <taxon>Bacillati</taxon>
        <taxon>Bacillota</taxon>
        <taxon>Bacilli</taxon>
        <taxon>Bacillales</taxon>
        <taxon>Paenibacillaceae</taxon>
        <taxon>Paenibacillus</taxon>
    </lineage>
</organism>
<keyword evidence="2" id="KW-0472">Membrane</keyword>
<feature type="transmembrane region" description="Helical" evidence="2">
    <location>
        <begin position="434"/>
        <end position="452"/>
    </location>
</feature>
<dbReference type="OrthoDB" id="2986766at2"/>
<feature type="compositionally biased region" description="Acidic residues" evidence="1">
    <location>
        <begin position="525"/>
        <end position="539"/>
    </location>
</feature>
<dbReference type="Pfam" id="PF13367">
    <property type="entry name" value="PrsW-protease"/>
    <property type="match status" value="1"/>
</dbReference>
<proteinExistence type="predicted"/>
<feature type="transmembrane region" description="Helical" evidence="2">
    <location>
        <begin position="238"/>
        <end position="255"/>
    </location>
</feature>
<comment type="caution">
    <text evidence="3">The sequence shown here is derived from an EMBL/GenBank/DDBJ whole genome shotgun (WGS) entry which is preliminary data.</text>
</comment>
<evidence type="ECO:0000256" key="1">
    <source>
        <dbReference type="SAM" id="MobiDB-lite"/>
    </source>
</evidence>
<sequence length="742" mass="81802">MIFSGLRFKIRSAADRILLLWRKNITKSPRLIQMYSLLAWVALAAFILSFFLMKESRLLLFQALAAFYVIWQLWILARSKTLSWGAYTGFLLIGAWIIAPLNTMLVSVIFMPLDAAAFARWNAALVAPITEEIMKLAPLLLFLWISRRATSLSLTDFALIGGATGAGFQWAEETLMRLQANAGLLNQDEASGGYLVWKLLRFLPSTDQELALSWAGHAAATALCALGIGFAIRLRRTIGSSAYALPVFLLLWAIADHAVHNGSQTIWLNGLHTTLGSGSSMKILFILMFIAAIIRDYYDLNRVRNGLTLLPDETRLKPSGEIYRSVKAFLNGPERYISLIRFYRTRRRVAFTLLYGKKEAKRRLGKLQDRMNTLQSLASVTGVTLLGVLSLTAVGMTILEAAAAGAGTAGTACVSCLHSSGSIWWNSQSGWAKLAFFFGAFILSCSFFPFWSTAGRAFAGERTTAVQSTGDADGVASSLTGGIDYMLNHPPAHAAALALKQGMKRLQQSLHRDETAGTASSMSSEFEEDQRDQMEEPLEDNGTSSTKEKENASPAPAHVLRFTTDLTRSHVHDGGITPPESASPFRGKWNFQGLHNWAELIHVLERDNYTLLTVEELPENGIRRVAVQRTADNPVTGEIFTSVTYGKTIYPKHYTPAEIDLLGERALNKSILGNRLEAITDPKGQLLTYLFREEVVGPDGKIIGVAGRVQPDTQGNLAAIHSHCPYNHRKSVSFREISSTDY</sequence>
<keyword evidence="4" id="KW-1185">Reference proteome</keyword>
<feature type="transmembrane region" description="Helical" evidence="2">
    <location>
        <begin position="32"/>
        <end position="53"/>
    </location>
</feature>
<feature type="transmembrane region" description="Helical" evidence="2">
    <location>
        <begin position="211"/>
        <end position="231"/>
    </location>
</feature>
<feature type="transmembrane region" description="Helical" evidence="2">
    <location>
        <begin position="275"/>
        <end position="294"/>
    </location>
</feature>
<accession>A0A7X3JXM5</accession>